<keyword evidence="1" id="KW-1133">Transmembrane helix</keyword>
<evidence type="ECO:0000313" key="2">
    <source>
        <dbReference type="EMBL" id="BBB39311.1"/>
    </source>
</evidence>
<accession>A0A7I6N4Q3</accession>
<feature type="transmembrane region" description="Helical" evidence="1">
    <location>
        <begin position="17"/>
        <end position="39"/>
    </location>
</feature>
<dbReference type="AlphaFoldDB" id="A0A7I6N4Q3"/>
<protein>
    <submittedName>
        <fullName evidence="2">Uncharacterized protein</fullName>
    </submittedName>
</protein>
<organism evidence="2">
    <name type="scientific">Clostridium argentinense</name>
    <dbReference type="NCBI Taxonomy" id="29341"/>
    <lineage>
        <taxon>Bacteria</taxon>
        <taxon>Bacillati</taxon>
        <taxon>Bacillota</taxon>
        <taxon>Clostridia</taxon>
        <taxon>Eubacteriales</taxon>
        <taxon>Clostridiaceae</taxon>
        <taxon>Clostridium</taxon>
    </lineage>
</organism>
<proteinExistence type="predicted"/>
<keyword evidence="1" id="KW-0472">Membrane</keyword>
<evidence type="ECO:0000256" key="1">
    <source>
        <dbReference type="SAM" id="Phobius"/>
    </source>
</evidence>
<keyword evidence="2" id="KW-0614">Plasmid</keyword>
<dbReference type="EMBL" id="AB853998">
    <property type="protein sequence ID" value="BBB39311.1"/>
    <property type="molecule type" value="Genomic_DNA"/>
</dbReference>
<reference evidence="2" key="1">
    <citation type="journal article" date="2020" name="Anaerobe">
        <title>Analysis of a plasmid encoding botulinum neurotoxin type G gene in Clostridium argentinense.</title>
        <authorList>
            <person name="Sakaguchi Y."/>
            <person name="Uchiyama J."/>
            <person name="Take A."/>
            <person name="Gotoh K."/>
            <person name="Sakaguchi M."/>
            <person name="Suzuki T."/>
            <person name="Yamamoto Y."/>
            <person name="Hosomi K."/>
            <person name="Kohda T."/>
            <person name="Mukamoto M."/>
            <person name="Kozaki S."/>
            <person name="Hayashi S."/>
            <person name="Oguma K."/>
        </authorList>
    </citation>
    <scope>NUCLEOTIDE SEQUENCE</scope>
    <source>
        <strain evidence="2">2740</strain>
        <plasmid evidence="2">pCAG</plasmid>
    </source>
</reference>
<keyword evidence="1" id="KW-0812">Transmembrane</keyword>
<sequence length="56" mass="6670">MYLSIVLLKKYMMRLKYMYHILCMLVKLYIVLSVLALLVSKTYNSIKNNIIKNDVI</sequence>
<geneLocation type="plasmid" evidence="2">
    <name>pCAG</name>
</geneLocation>
<name>A0A7I6N4Q3_9CLOT</name>